<dbReference type="Proteomes" id="UP000264702">
    <property type="component" value="Unassembled WGS sequence"/>
</dbReference>
<proteinExistence type="predicted"/>
<sequence>MPDENTVPTSKVLIVDDEAIIADTLQAIFMQAHYEARTAGNVEEAIAIAEAWQPDLAIVDVIVPRMSGADLALLLKGLCPDIHVLFFSGKSVSSDLLDQVHRKNEEFELLVEPARPPELLHFASRLLHPGCEA</sequence>
<dbReference type="PANTHER" id="PTHR44591">
    <property type="entry name" value="STRESS RESPONSE REGULATOR PROTEIN 1"/>
    <property type="match status" value="1"/>
</dbReference>
<comment type="caution">
    <text evidence="4">The sequence shown here is derived from an EMBL/GenBank/DDBJ whole genome shotgun (WGS) entry which is preliminary data.</text>
</comment>
<reference evidence="4 5" key="1">
    <citation type="submission" date="2018-08" db="EMBL/GenBank/DDBJ databases">
        <title>Acidipila sp. 4G-K13, an acidobacterium isolated from forest soil.</title>
        <authorList>
            <person name="Gao Z.-H."/>
            <person name="Qiu L.-H."/>
        </authorList>
    </citation>
    <scope>NUCLEOTIDE SEQUENCE [LARGE SCALE GENOMIC DNA]</scope>
    <source>
        <strain evidence="4 5">4G-K13</strain>
    </source>
</reference>
<protein>
    <submittedName>
        <fullName evidence="4">Response regulator</fullName>
    </submittedName>
</protein>
<evidence type="ECO:0000256" key="1">
    <source>
        <dbReference type="ARBA" id="ARBA00022553"/>
    </source>
</evidence>
<dbReference type="AlphaFoldDB" id="A0A372IRI7"/>
<evidence type="ECO:0000259" key="3">
    <source>
        <dbReference type="PROSITE" id="PS50110"/>
    </source>
</evidence>
<dbReference type="EMBL" id="QVQT01000002">
    <property type="protein sequence ID" value="RFU17547.1"/>
    <property type="molecule type" value="Genomic_DNA"/>
</dbReference>
<organism evidence="4 5">
    <name type="scientific">Paracidobacterium acidisoli</name>
    <dbReference type="NCBI Taxonomy" id="2303751"/>
    <lineage>
        <taxon>Bacteria</taxon>
        <taxon>Pseudomonadati</taxon>
        <taxon>Acidobacteriota</taxon>
        <taxon>Terriglobia</taxon>
        <taxon>Terriglobales</taxon>
        <taxon>Acidobacteriaceae</taxon>
        <taxon>Paracidobacterium</taxon>
    </lineage>
</organism>
<dbReference type="InterPro" id="IPR050595">
    <property type="entry name" value="Bact_response_regulator"/>
</dbReference>
<keyword evidence="5" id="KW-1185">Reference proteome</keyword>
<feature type="modified residue" description="4-aspartylphosphate" evidence="2">
    <location>
        <position position="60"/>
    </location>
</feature>
<name>A0A372IRI7_9BACT</name>
<dbReference type="Pfam" id="PF00072">
    <property type="entry name" value="Response_reg"/>
    <property type="match status" value="1"/>
</dbReference>
<evidence type="ECO:0000313" key="5">
    <source>
        <dbReference type="Proteomes" id="UP000264702"/>
    </source>
</evidence>
<dbReference type="Gene3D" id="3.40.50.2300">
    <property type="match status" value="1"/>
</dbReference>
<dbReference type="InterPro" id="IPR011006">
    <property type="entry name" value="CheY-like_superfamily"/>
</dbReference>
<dbReference type="InterPro" id="IPR001789">
    <property type="entry name" value="Sig_transdc_resp-reg_receiver"/>
</dbReference>
<keyword evidence="1 2" id="KW-0597">Phosphoprotein</keyword>
<dbReference type="RefSeq" id="WP_117298297.1">
    <property type="nucleotide sequence ID" value="NZ_QVQT02000002.1"/>
</dbReference>
<dbReference type="PANTHER" id="PTHR44591:SF3">
    <property type="entry name" value="RESPONSE REGULATORY DOMAIN-CONTAINING PROTEIN"/>
    <property type="match status" value="1"/>
</dbReference>
<feature type="domain" description="Response regulatory" evidence="3">
    <location>
        <begin position="11"/>
        <end position="127"/>
    </location>
</feature>
<gene>
    <name evidence="4" type="ORF">D0Y96_05260</name>
</gene>
<dbReference type="PROSITE" id="PS50110">
    <property type="entry name" value="RESPONSE_REGULATORY"/>
    <property type="match status" value="1"/>
</dbReference>
<accession>A0A372IRI7</accession>
<dbReference type="SUPFAM" id="SSF52172">
    <property type="entry name" value="CheY-like"/>
    <property type="match status" value="1"/>
</dbReference>
<evidence type="ECO:0000313" key="4">
    <source>
        <dbReference type="EMBL" id="RFU17547.1"/>
    </source>
</evidence>
<dbReference type="OrthoDB" id="9790669at2"/>
<dbReference type="SMART" id="SM00448">
    <property type="entry name" value="REC"/>
    <property type="match status" value="1"/>
</dbReference>
<dbReference type="GO" id="GO:0000160">
    <property type="term" value="P:phosphorelay signal transduction system"/>
    <property type="evidence" value="ECO:0007669"/>
    <property type="project" value="InterPro"/>
</dbReference>
<evidence type="ECO:0000256" key="2">
    <source>
        <dbReference type="PROSITE-ProRule" id="PRU00169"/>
    </source>
</evidence>